<dbReference type="AlphaFoldDB" id="U7Q5Q0"/>
<dbReference type="SUPFAM" id="SSF57667">
    <property type="entry name" value="beta-beta-alpha zinc fingers"/>
    <property type="match status" value="3"/>
</dbReference>
<dbReference type="GO" id="GO:0005634">
    <property type="term" value="C:nucleus"/>
    <property type="evidence" value="ECO:0007669"/>
    <property type="project" value="UniProtKB-SubCell"/>
</dbReference>
<keyword evidence="3" id="KW-0677">Repeat</keyword>
<evidence type="ECO:0000256" key="7">
    <source>
        <dbReference type="ARBA" id="ARBA00023125"/>
    </source>
</evidence>
<keyword evidence="5" id="KW-0862">Zinc</keyword>
<dbReference type="STRING" id="1391915.U7Q5Q0"/>
<name>U7Q5Q0_SPOS1</name>
<keyword evidence="8" id="KW-0804">Transcription</keyword>
<feature type="domain" description="C2H2-type" evidence="12">
    <location>
        <begin position="591"/>
        <end position="627"/>
    </location>
</feature>
<evidence type="ECO:0000256" key="11">
    <source>
        <dbReference type="SAM" id="MobiDB-lite"/>
    </source>
</evidence>
<dbReference type="Pfam" id="PF13912">
    <property type="entry name" value="zf-C2H2_6"/>
    <property type="match status" value="1"/>
</dbReference>
<evidence type="ECO:0000313" key="14">
    <source>
        <dbReference type="Proteomes" id="UP000018087"/>
    </source>
</evidence>
<proteinExistence type="predicted"/>
<evidence type="ECO:0000256" key="6">
    <source>
        <dbReference type="ARBA" id="ARBA00023015"/>
    </source>
</evidence>
<dbReference type="Pfam" id="PF00096">
    <property type="entry name" value="zf-C2H2"/>
    <property type="match status" value="2"/>
</dbReference>
<dbReference type="FunFam" id="3.30.160.60:FF:002343">
    <property type="entry name" value="Zinc finger protein 33A"/>
    <property type="match status" value="1"/>
</dbReference>
<dbReference type="PROSITE" id="PS50157">
    <property type="entry name" value="ZINC_FINGER_C2H2_2"/>
    <property type="match status" value="5"/>
</dbReference>
<dbReference type="InterPro" id="IPR050331">
    <property type="entry name" value="Zinc_finger"/>
</dbReference>
<dbReference type="FunFam" id="3.30.160.60:FF:001289">
    <property type="entry name" value="Zinc finger protein 574"/>
    <property type="match status" value="1"/>
</dbReference>
<dbReference type="EMBL" id="KI440842">
    <property type="protein sequence ID" value="ERT03163.1"/>
    <property type="molecule type" value="Genomic_DNA"/>
</dbReference>
<reference evidence="14" key="1">
    <citation type="journal article" date="2014" name="Genome Announc.">
        <title>Genome sequence of the pathogenic fungus Sporothrix schenckii (ATCC 58251).</title>
        <authorList>
            <person name="Cuomo C.A."/>
            <person name="Rodriguez-Del Valle N."/>
            <person name="Perez-Sanchez L."/>
            <person name="Abouelleil A."/>
            <person name="Goldberg J."/>
            <person name="Young S."/>
            <person name="Zeng Q."/>
            <person name="Birren B.W."/>
        </authorList>
    </citation>
    <scope>NUCLEOTIDE SEQUENCE [LARGE SCALE GENOMIC DNA]</scope>
    <source>
        <strain evidence="14">ATCC 58251 / de Perez 2211183</strain>
    </source>
</reference>
<dbReference type="PANTHER" id="PTHR16515:SF66">
    <property type="entry name" value="C2H2-TYPE DOMAIN-CONTAINING PROTEIN"/>
    <property type="match status" value="1"/>
</dbReference>
<accession>U7Q5Q0</accession>
<organism evidence="13 14">
    <name type="scientific">Sporothrix schenckii (strain ATCC 58251 / de Perez 2211183)</name>
    <name type="common">Rose-picker's disease fungus</name>
    <dbReference type="NCBI Taxonomy" id="1391915"/>
    <lineage>
        <taxon>Eukaryota</taxon>
        <taxon>Fungi</taxon>
        <taxon>Dikarya</taxon>
        <taxon>Ascomycota</taxon>
        <taxon>Pezizomycotina</taxon>
        <taxon>Sordariomycetes</taxon>
        <taxon>Sordariomycetidae</taxon>
        <taxon>Ophiostomatales</taxon>
        <taxon>Ophiostomataceae</taxon>
        <taxon>Sporothrix</taxon>
    </lineage>
</organism>
<evidence type="ECO:0000256" key="1">
    <source>
        <dbReference type="ARBA" id="ARBA00004123"/>
    </source>
</evidence>
<dbReference type="OrthoDB" id="3437960at2759"/>
<keyword evidence="2" id="KW-0479">Metal-binding</keyword>
<dbReference type="InterPro" id="IPR036236">
    <property type="entry name" value="Znf_C2H2_sf"/>
</dbReference>
<feature type="region of interest" description="Disordered" evidence="11">
    <location>
        <begin position="186"/>
        <end position="211"/>
    </location>
</feature>
<keyword evidence="6" id="KW-0805">Transcription regulation</keyword>
<keyword evidence="9" id="KW-0539">Nucleus</keyword>
<comment type="subcellular location">
    <subcellularLocation>
        <location evidence="1">Nucleus</location>
    </subcellularLocation>
</comment>
<keyword evidence="7" id="KW-0238">DNA-binding</keyword>
<evidence type="ECO:0000256" key="9">
    <source>
        <dbReference type="ARBA" id="ARBA00023242"/>
    </source>
</evidence>
<dbReference type="PROSITE" id="PS00028">
    <property type="entry name" value="ZINC_FINGER_C2H2_1"/>
    <property type="match status" value="4"/>
</dbReference>
<protein>
    <recommendedName>
        <fullName evidence="12">C2H2-type domain-containing protein</fullName>
    </recommendedName>
</protein>
<evidence type="ECO:0000259" key="12">
    <source>
        <dbReference type="PROSITE" id="PS50157"/>
    </source>
</evidence>
<dbReference type="Gene3D" id="3.30.160.60">
    <property type="entry name" value="Classic Zinc Finger"/>
    <property type="match status" value="5"/>
</dbReference>
<dbReference type="GO" id="GO:0008270">
    <property type="term" value="F:zinc ion binding"/>
    <property type="evidence" value="ECO:0007669"/>
    <property type="project" value="UniProtKB-KW"/>
</dbReference>
<dbReference type="GO" id="GO:0006357">
    <property type="term" value="P:regulation of transcription by RNA polymerase II"/>
    <property type="evidence" value="ECO:0007669"/>
    <property type="project" value="UniProtKB-ARBA"/>
</dbReference>
<evidence type="ECO:0000313" key="13">
    <source>
        <dbReference type="EMBL" id="ERT03163.1"/>
    </source>
</evidence>
<feature type="domain" description="C2H2-type" evidence="12">
    <location>
        <begin position="656"/>
        <end position="683"/>
    </location>
</feature>
<evidence type="ECO:0000256" key="8">
    <source>
        <dbReference type="ARBA" id="ARBA00023163"/>
    </source>
</evidence>
<keyword evidence="14" id="KW-1185">Reference proteome</keyword>
<dbReference type="FunFam" id="3.30.160.60:FF:001009">
    <property type="entry name" value="Zinc finger protein 26"/>
    <property type="match status" value="1"/>
</dbReference>
<feature type="domain" description="C2H2-type" evidence="12">
    <location>
        <begin position="628"/>
        <end position="655"/>
    </location>
</feature>
<dbReference type="SMART" id="SM00355">
    <property type="entry name" value="ZnF_C2H2"/>
    <property type="match status" value="6"/>
</dbReference>
<evidence type="ECO:0000256" key="3">
    <source>
        <dbReference type="ARBA" id="ARBA00022737"/>
    </source>
</evidence>
<dbReference type="GO" id="GO:0003677">
    <property type="term" value="F:DNA binding"/>
    <property type="evidence" value="ECO:0007669"/>
    <property type="project" value="UniProtKB-KW"/>
</dbReference>
<sequence length="760" mass="82324">MDSSNSRLHQGSLDFSYLESFGDALSLDGNSQIADVDMDDWKLFGVQSPQCVSHDQQAGLGTALRTSHDDLCAHPPKCPTGGHYSSNSSNHHGLYHGGNSASAAHMLFHTRHFDPSVVSSGHSGQNQRGMQGIPTTVGGTQGSALNLMDFTTGGSFFIPSSVGPSAPDLYSPTYANDFAEQLSVLSSPPTQHSMHSGAADDGADDDEGSTCGSDCDADNICRDTACAINPSGCCEDEDCQGQSDTGSVIAALSPEDADAAAALTSFIEQQQQGQIGQQQEQQQQQRQQQEQQQQQQMPVPSCLQFGLGQDITCISPQFLINYQHLRDSHNPLNPSECTASVCPVEDPSFYQECHMRHFTDCQGGLFDNLDLNQIMNENAIHGHGQGLSHVHSHNHVDAVECGAKFPSGEAMLQHLWNEHRKSLNLLQFPAMQQNLQMDQTPDMASSASPSASLVSQDLARTPSLPQSGQDVVGGGLTLPDSSLPLRTFGFDSLNDAAIQKHLQDPAMTSPQITKQLTQLQLPATPGLKTENSQQKIAGGAVDTGPQMFECAWCDTLGGQPCGQSFDSACELHKHVLAAHTHLLKRDVGGTYSCGWQGCTRRDSEEKGGFAQKSKIDRHMQVHTGNKPFTCDICHQSFSANQALLQHKLIHEDSKPLSCDICGKTFRQHSALTMHIRTHTKVRPLKCPYCNKEFSESSNLSKHKRIHTGDGQYECKFPGCNRTFHRKDQLRRHSGQHSKSTSSSIAKPAANSSLVAKTVAV</sequence>
<keyword evidence="4 10" id="KW-0863">Zinc-finger</keyword>
<dbReference type="HOGENOM" id="CLU_431514_0_0_1"/>
<dbReference type="InterPro" id="IPR013087">
    <property type="entry name" value="Znf_C2H2_type"/>
</dbReference>
<feature type="region of interest" description="Disordered" evidence="11">
    <location>
        <begin position="727"/>
        <end position="748"/>
    </location>
</feature>
<evidence type="ECO:0000256" key="10">
    <source>
        <dbReference type="PROSITE-ProRule" id="PRU00042"/>
    </source>
</evidence>
<dbReference type="PANTHER" id="PTHR16515">
    <property type="entry name" value="PR DOMAIN ZINC FINGER PROTEIN"/>
    <property type="match status" value="1"/>
</dbReference>
<evidence type="ECO:0000256" key="5">
    <source>
        <dbReference type="ARBA" id="ARBA00022833"/>
    </source>
</evidence>
<feature type="domain" description="C2H2-type" evidence="12">
    <location>
        <begin position="712"/>
        <end position="741"/>
    </location>
</feature>
<evidence type="ECO:0000256" key="2">
    <source>
        <dbReference type="ARBA" id="ARBA00022723"/>
    </source>
</evidence>
<gene>
    <name evidence="13" type="ORF">HMPREF1624_01468</name>
</gene>
<dbReference type="Proteomes" id="UP000018087">
    <property type="component" value="Unassembled WGS sequence"/>
</dbReference>
<feature type="domain" description="C2H2-type" evidence="12">
    <location>
        <begin position="684"/>
        <end position="711"/>
    </location>
</feature>
<evidence type="ECO:0000256" key="4">
    <source>
        <dbReference type="ARBA" id="ARBA00022771"/>
    </source>
</evidence>
<dbReference type="eggNOG" id="KOG1721">
    <property type="taxonomic scope" value="Eukaryota"/>
</dbReference>